<dbReference type="EMBL" id="OC924799">
    <property type="protein sequence ID" value="CAD7655743.1"/>
    <property type="molecule type" value="Genomic_DNA"/>
</dbReference>
<dbReference type="AlphaFoldDB" id="A0A7R9M9V8"/>
<evidence type="ECO:0000313" key="2">
    <source>
        <dbReference type="EMBL" id="CAD7655743.1"/>
    </source>
</evidence>
<feature type="compositionally biased region" description="Polar residues" evidence="1">
    <location>
        <begin position="37"/>
        <end position="64"/>
    </location>
</feature>
<feature type="compositionally biased region" description="Polar residues" evidence="1">
    <location>
        <begin position="17"/>
        <end position="26"/>
    </location>
</feature>
<dbReference type="Proteomes" id="UP000728032">
    <property type="component" value="Unassembled WGS sequence"/>
</dbReference>
<name>A0A7R9M9V8_9ACAR</name>
<feature type="region of interest" description="Disordered" evidence="1">
    <location>
        <begin position="177"/>
        <end position="197"/>
    </location>
</feature>
<sequence length="250" mass="26876">SNSSCEGETSKGKTKVIKQTTASSAPNKIIKKENLNGVKNGSNGSKRKANQTSVSNGNGNSGALTLTPPHTPSNEVSTLQRKRDNTGETKPVINPGPHHNGPATASGPNAIDFSHVDVGNLTTEVMTNIDETELDQYLPLVNASSAQYSSAMEAAAANSPVNAMYAWSTKYLTSHQNSTKANAKQNDSFNDNSYESHQSLYPRNGEHQQMGSYDHCVSVNQLYPSYSSYALSANHSPYGTGFMPLQWPYT</sequence>
<keyword evidence="3" id="KW-1185">Reference proteome</keyword>
<evidence type="ECO:0000256" key="1">
    <source>
        <dbReference type="SAM" id="MobiDB-lite"/>
    </source>
</evidence>
<dbReference type="EMBL" id="CAJPVJ010009974">
    <property type="protein sequence ID" value="CAG2172930.1"/>
    <property type="molecule type" value="Genomic_DNA"/>
</dbReference>
<accession>A0A7R9M9V8</accession>
<feature type="non-terminal residue" evidence="2">
    <location>
        <position position="1"/>
    </location>
</feature>
<gene>
    <name evidence="2" type="ORF">ONB1V03_LOCUS12386</name>
</gene>
<protein>
    <submittedName>
        <fullName evidence="2">Uncharacterized protein</fullName>
    </submittedName>
</protein>
<feature type="region of interest" description="Disordered" evidence="1">
    <location>
        <begin position="1"/>
        <end position="109"/>
    </location>
</feature>
<proteinExistence type="predicted"/>
<evidence type="ECO:0000313" key="3">
    <source>
        <dbReference type="Proteomes" id="UP000728032"/>
    </source>
</evidence>
<reference evidence="2" key="1">
    <citation type="submission" date="2020-11" db="EMBL/GenBank/DDBJ databases">
        <authorList>
            <person name="Tran Van P."/>
        </authorList>
    </citation>
    <scope>NUCLEOTIDE SEQUENCE</scope>
</reference>
<organism evidence="2">
    <name type="scientific">Oppiella nova</name>
    <dbReference type="NCBI Taxonomy" id="334625"/>
    <lineage>
        <taxon>Eukaryota</taxon>
        <taxon>Metazoa</taxon>
        <taxon>Ecdysozoa</taxon>
        <taxon>Arthropoda</taxon>
        <taxon>Chelicerata</taxon>
        <taxon>Arachnida</taxon>
        <taxon>Acari</taxon>
        <taxon>Acariformes</taxon>
        <taxon>Sarcoptiformes</taxon>
        <taxon>Oribatida</taxon>
        <taxon>Brachypylina</taxon>
        <taxon>Oppioidea</taxon>
        <taxon>Oppiidae</taxon>
        <taxon>Oppiella</taxon>
    </lineage>
</organism>